<evidence type="ECO:0000256" key="5">
    <source>
        <dbReference type="ARBA" id="ARBA00023264"/>
    </source>
</evidence>
<keyword evidence="7" id="KW-0812">Transmembrane</keyword>
<dbReference type="AlphaFoldDB" id="A0A8T2MYX4"/>
<dbReference type="GO" id="GO:0005783">
    <property type="term" value="C:endoplasmic reticulum"/>
    <property type="evidence" value="ECO:0007669"/>
    <property type="project" value="TreeGrafter"/>
</dbReference>
<dbReference type="GO" id="GO:0003841">
    <property type="term" value="F:1-acylglycerol-3-phosphate O-acyltransferase activity"/>
    <property type="evidence" value="ECO:0007669"/>
    <property type="project" value="TreeGrafter"/>
</dbReference>
<evidence type="ECO:0000256" key="7">
    <source>
        <dbReference type="SAM" id="Phobius"/>
    </source>
</evidence>
<organism evidence="9 10">
    <name type="scientific">Albula glossodonta</name>
    <name type="common">roundjaw bonefish</name>
    <dbReference type="NCBI Taxonomy" id="121402"/>
    <lineage>
        <taxon>Eukaryota</taxon>
        <taxon>Metazoa</taxon>
        <taxon>Chordata</taxon>
        <taxon>Craniata</taxon>
        <taxon>Vertebrata</taxon>
        <taxon>Euteleostomi</taxon>
        <taxon>Actinopterygii</taxon>
        <taxon>Neopterygii</taxon>
        <taxon>Teleostei</taxon>
        <taxon>Albuliformes</taxon>
        <taxon>Albulidae</taxon>
        <taxon>Albula</taxon>
    </lineage>
</organism>
<keyword evidence="10" id="KW-1185">Reference proteome</keyword>
<dbReference type="PANTHER" id="PTHR10983">
    <property type="entry name" value="1-ACYLGLYCEROL-3-PHOSPHATE ACYLTRANSFERASE-RELATED"/>
    <property type="match status" value="1"/>
</dbReference>
<feature type="domain" description="Phospholipid/glycerol acyltransferase" evidence="8">
    <location>
        <begin position="160"/>
        <end position="278"/>
    </location>
</feature>
<evidence type="ECO:0000313" key="10">
    <source>
        <dbReference type="Proteomes" id="UP000824540"/>
    </source>
</evidence>
<dbReference type="InterPro" id="IPR032098">
    <property type="entry name" value="Acyltransf_C"/>
</dbReference>
<name>A0A8T2MYX4_9TELE</name>
<evidence type="ECO:0000256" key="3">
    <source>
        <dbReference type="ARBA" id="ARBA00022679"/>
    </source>
</evidence>
<dbReference type="GO" id="GO:0008654">
    <property type="term" value="P:phospholipid biosynthetic process"/>
    <property type="evidence" value="ECO:0007669"/>
    <property type="project" value="UniProtKB-KW"/>
</dbReference>
<evidence type="ECO:0000256" key="1">
    <source>
        <dbReference type="ARBA" id="ARBA00008655"/>
    </source>
</evidence>
<comment type="similarity">
    <text evidence="1">Belongs to the 1-acyl-sn-glycerol-3-phosphate acyltransferase family.</text>
</comment>
<dbReference type="SMART" id="SM00563">
    <property type="entry name" value="PlsC"/>
    <property type="match status" value="1"/>
</dbReference>
<feature type="transmembrane region" description="Helical" evidence="7">
    <location>
        <begin position="116"/>
        <end position="144"/>
    </location>
</feature>
<evidence type="ECO:0000259" key="8">
    <source>
        <dbReference type="SMART" id="SM00563"/>
    </source>
</evidence>
<dbReference type="Pfam" id="PF16076">
    <property type="entry name" value="Acyltransf_C"/>
    <property type="match status" value="1"/>
</dbReference>
<comment type="caution">
    <text evidence="9">The sequence shown here is derived from an EMBL/GenBank/DDBJ whole genome shotgun (WGS) entry which is preliminary data.</text>
</comment>
<dbReference type="EMBL" id="JAFBMS010000228">
    <property type="protein sequence ID" value="KAG9332943.1"/>
    <property type="molecule type" value="Genomic_DNA"/>
</dbReference>
<dbReference type="OrthoDB" id="189226at2759"/>
<dbReference type="Proteomes" id="UP000824540">
    <property type="component" value="Unassembled WGS sequence"/>
</dbReference>
<dbReference type="PANTHER" id="PTHR10983:SF9">
    <property type="entry name" value="1-ACYL-SN-GLYCEROL-3-PHOSPHATE ACYLTRANSFERASE GAMMA"/>
    <property type="match status" value="1"/>
</dbReference>
<evidence type="ECO:0000313" key="9">
    <source>
        <dbReference type="EMBL" id="KAG9332943.1"/>
    </source>
</evidence>
<evidence type="ECO:0000256" key="2">
    <source>
        <dbReference type="ARBA" id="ARBA00022516"/>
    </source>
</evidence>
<dbReference type="CDD" id="cd07990">
    <property type="entry name" value="LPLAT_LCLAT1-like"/>
    <property type="match status" value="1"/>
</dbReference>
<dbReference type="InterPro" id="IPR002123">
    <property type="entry name" value="Plipid/glycerol_acylTrfase"/>
</dbReference>
<keyword evidence="2" id="KW-0444">Lipid biosynthesis</keyword>
<keyword evidence="7" id="KW-1133">Transmembrane helix</keyword>
<sequence length="404" mass="46857">MLNQGGVMIFTGICGAIVLMAMGYYLYWWLVREPAHERSGLVVGGEGSVAIRAEFDPLLLPPFSLLPYRGCSLFLSYTDRRSQCQPRSFVNPARQRSRLPFLAPAMGVFEYVKTLFILQLLISFVFVVSGLIINFIQLCTCVLWPFNKQLYRRINCRLSYSLWSQLVMLLEWWSCTDCTLYTDQATVDKFGKEHVPLIGWTWYFLEIVFCKRKWEEDRDTVFRGLERLKDYPEYMWFLLYCEGTRFTEKKHQISMQVAESKGLPKLKHHLLPRTKGFTTTLACLKGTKDIPDDEKECADWLHKLYQEKDALQEHYEKEGRFPGPTIIPPRRPWTLLNFLFWATLLLSPLINFAWGVFISGSPLLIIGFFLFIIVASVAVRRLIGVTEVKKTGSSYGNQEAKKEN</sequence>
<feature type="transmembrane region" description="Helical" evidence="7">
    <location>
        <begin position="338"/>
        <end position="357"/>
    </location>
</feature>
<proteinExistence type="inferred from homology"/>
<evidence type="ECO:0000256" key="6">
    <source>
        <dbReference type="ARBA" id="ARBA00023315"/>
    </source>
</evidence>
<keyword evidence="3" id="KW-0808">Transferase</keyword>
<accession>A0A8T2MYX4</accession>
<gene>
    <name evidence="9" type="ORF">JZ751_014038</name>
</gene>
<keyword evidence="7" id="KW-0472">Membrane</keyword>
<feature type="transmembrane region" description="Helical" evidence="7">
    <location>
        <begin position="363"/>
        <end position="383"/>
    </location>
</feature>
<keyword evidence="4" id="KW-0594">Phospholipid biosynthesis</keyword>
<keyword evidence="4" id="KW-0443">Lipid metabolism</keyword>
<keyword evidence="5" id="KW-1208">Phospholipid metabolism</keyword>
<feature type="transmembrane region" description="Helical" evidence="7">
    <location>
        <begin position="7"/>
        <end position="30"/>
    </location>
</feature>
<keyword evidence="6" id="KW-0012">Acyltransferase</keyword>
<evidence type="ECO:0000256" key="4">
    <source>
        <dbReference type="ARBA" id="ARBA00023209"/>
    </source>
</evidence>
<protein>
    <recommendedName>
        <fullName evidence="8">Phospholipid/glycerol acyltransferase domain-containing protein</fullName>
    </recommendedName>
</protein>
<reference evidence="9" key="1">
    <citation type="thesis" date="2021" institute="BYU ScholarsArchive" country="Provo, UT, USA">
        <title>Applications of and Algorithms for Genome Assembly and Genomic Analyses with an Emphasis on Marine Teleosts.</title>
        <authorList>
            <person name="Pickett B.D."/>
        </authorList>
    </citation>
    <scope>NUCLEOTIDE SEQUENCE</scope>
    <source>
        <strain evidence="9">HI-2016</strain>
    </source>
</reference>